<dbReference type="Gene3D" id="3.40.50.12660">
    <property type="match status" value="2"/>
</dbReference>
<dbReference type="GeneID" id="94196763"/>
<gene>
    <name evidence="4" type="ORF">BcabD6B2_47170</name>
</gene>
<feature type="region of interest" description="Disordered" evidence="2">
    <location>
        <begin position="251"/>
        <end position="315"/>
    </location>
</feature>
<feature type="compositionally biased region" description="Low complexity" evidence="2">
    <location>
        <begin position="83"/>
        <end position="93"/>
    </location>
</feature>
<feature type="compositionally biased region" description="Polar residues" evidence="2">
    <location>
        <begin position="302"/>
        <end position="312"/>
    </location>
</feature>
<dbReference type="GO" id="GO:0005737">
    <property type="term" value="C:cytoplasm"/>
    <property type="evidence" value="ECO:0007669"/>
    <property type="project" value="TreeGrafter"/>
</dbReference>
<dbReference type="InterPro" id="IPR011600">
    <property type="entry name" value="Pept_C14_caspase"/>
</dbReference>
<keyword evidence="4" id="KW-0378">Hydrolase</keyword>
<feature type="region of interest" description="Disordered" evidence="2">
    <location>
        <begin position="1"/>
        <end position="23"/>
    </location>
</feature>
<evidence type="ECO:0000256" key="2">
    <source>
        <dbReference type="SAM" id="MobiDB-lite"/>
    </source>
</evidence>
<name>A0AAV4LZP7_BABCB</name>
<dbReference type="Pfam" id="PF00656">
    <property type="entry name" value="Peptidase_C14"/>
    <property type="match status" value="1"/>
</dbReference>
<sequence>MQGGPAKNYQLPEPPTGADGGRQNTVQVLKTTKFVNISSLEEYLSSVSDPNCRVVVQRVEQGSDIARKLERALEMQQQKAAAASAGLAEGPGAPVQHAVPTPSAAQGTAQTATMGAPAEDVRRMGQNAAVVRCQEYYATEVCSAEKPATGEWARRSSAAYEESHGHPDDHVSKYELTETVSSLLMQLKQIQIGPNKHTTNDRGRDTTIDTYTSFADYNGKRGAGVPSVNMIVEEPKTPVETSANTLAGACHPSTEAQQRAPASTVDGSHRTRESPMLQSLKPEDRYYSLELGSRPVEPNQPPSMQAGGSQSAEHVASREAASIFETAVAPHQTNVWNNVAESNDAKLVKRFTPTVRDDTRSADASTQQRPVYEKTPQIGPVDKSGSVLEHSTAFNTAATTPRMAPVRRMGPRRRAVVVGCNYSGNNEAALRGPSNDAMLFASALVTNLGFDADEVLLLVDTEPDDVYSHQLVALSRAPNPMGSARRNSGGRRKTGVIGGVLGGLIGDVFKGAVADEDLDLPEALALCSSGMPVPEEKRPTRSNILKALRWLVSGTRPGDCGVFYFSGHAVQTDDMSGWEGEGYDEALVPCDYVCFSDPADGVIPARQVRQLIQSANKGCQMTIVMDTVGMQTSLDPASGLGPWRYIKGAVLRGIWPLADATGKLHKAEYDPQVWSDLAMHNQMVRPKFLPTFQVNCAAALMDGFMSPITGNTSSNCICIAAAPFQDVAVEAMFRPLSLVGAPIAAIAADGCEQVICHGVFTYCLVATLLRDRASKRGGITVRELVAGVQRRCKYLRGTRLPRLQQQCEATVHPAGLASLDDFFLSPWGGRLLSERSRRSNGEHPYGALAAGVDAFLTLPQAWMQMHNEGRMRAVEQQEKFGRMRSAVVNGSRMVTADLRQMLLQQQQDQAFASRAPSAAVMLGHVPPQQRAAAGYSWAGKPQCAQMNMHCGPQEVFISHPAFFQPPQHHPQAHLSQGHHPVHPFNHYQPVGQEYMVEPGAGLPHGGFMYPAQQFVDRRGSAAYYEAQPPHFGADQMQQEQAFLQYVPQQVAPQRQASRPVYQCRSNTSAMLERGARPRPAVARNNTGACRRPGVKLAGPLTSTLVSQLPTSQHYY</sequence>
<protein>
    <submittedName>
        <fullName evidence="4">ICE family protease (Caspase) p20 domain-containing protein</fullName>
    </submittedName>
</protein>
<dbReference type="AlphaFoldDB" id="A0AAV4LZP7"/>
<dbReference type="PANTHER" id="PTHR48104:SF30">
    <property type="entry name" value="METACASPASE-1"/>
    <property type="match status" value="1"/>
</dbReference>
<proteinExistence type="inferred from homology"/>
<dbReference type="GO" id="GO:0004197">
    <property type="term" value="F:cysteine-type endopeptidase activity"/>
    <property type="evidence" value="ECO:0007669"/>
    <property type="project" value="InterPro"/>
</dbReference>
<organism evidence="4 5">
    <name type="scientific">Babesia caballi</name>
    <dbReference type="NCBI Taxonomy" id="5871"/>
    <lineage>
        <taxon>Eukaryota</taxon>
        <taxon>Sar</taxon>
        <taxon>Alveolata</taxon>
        <taxon>Apicomplexa</taxon>
        <taxon>Aconoidasida</taxon>
        <taxon>Piroplasmida</taxon>
        <taxon>Babesiidae</taxon>
        <taxon>Babesia</taxon>
    </lineage>
</organism>
<dbReference type="PANTHER" id="PTHR48104">
    <property type="entry name" value="METACASPASE-4"/>
    <property type="match status" value="1"/>
</dbReference>
<dbReference type="EMBL" id="BPLF01000004">
    <property type="protein sequence ID" value="GIX65282.1"/>
    <property type="molecule type" value="Genomic_DNA"/>
</dbReference>
<reference evidence="4 5" key="1">
    <citation type="submission" date="2021-06" db="EMBL/GenBank/DDBJ databases">
        <title>Genome sequence of Babesia caballi.</title>
        <authorList>
            <person name="Yamagishi J."/>
            <person name="Kidaka T."/>
            <person name="Ochi A."/>
        </authorList>
    </citation>
    <scope>NUCLEOTIDE SEQUENCE [LARGE SCALE GENOMIC DNA]</scope>
    <source>
        <strain evidence="4">USDA-D6B2</strain>
    </source>
</reference>
<keyword evidence="5" id="KW-1185">Reference proteome</keyword>
<evidence type="ECO:0000313" key="4">
    <source>
        <dbReference type="EMBL" id="GIX65282.1"/>
    </source>
</evidence>
<feature type="domain" description="Peptidase C14 caspase" evidence="3">
    <location>
        <begin position="412"/>
        <end position="629"/>
    </location>
</feature>
<dbReference type="RefSeq" id="XP_067717351.1">
    <property type="nucleotide sequence ID" value="XM_067861250.1"/>
</dbReference>
<comment type="caution">
    <text evidence="4">The sequence shown here is derived from an EMBL/GenBank/DDBJ whole genome shotgun (WGS) entry which is preliminary data.</text>
</comment>
<evidence type="ECO:0000256" key="1">
    <source>
        <dbReference type="ARBA" id="ARBA00009005"/>
    </source>
</evidence>
<dbReference type="Proteomes" id="UP001497744">
    <property type="component" value="Unassembled WGS sequence"/>
</dbReference>
<dbReference type="InterPro" id="IPR050452">
    <property type="entry name" value="Metacaspase"/>
</dbReference>
<evidence type="ECO:0000259" key="3">
    <source>
        <dbReference type="Pfam" id="PF00656"/>
    </source>
</evidence>
<dbReference type="GO" id="GO:0006508">
    <property type="term" value="P:proteolysis"/>
    <property type="evidence" value="ECO:0007669"/>
    <property type="project" value="UniProtKB-KW"/>
</dbReference>
<evidence type="ECO:0000313" key="5">
    <source>
        <dbReference type="Proteomes" id="UP001497744"/>
    </source>
</evidence>
<comment type="similarity">
    <text evidence="1">Belongs to the peptidase C14B family.</text>
</comment>
<feature type="region of interest" description="Disordered" evidence="2">
    <location>
        <begin position="358"/>
        <end position="385"/>
    </location>
</feature>
<feature type="region of interest" description="Disordered" evidence="2">
    <location>
        <begin position="83"/>
        <end position="108"/>
    </location>
</feature>
<keyword evidence="4" id="KW-0645">Protease</keyword>
<accession>A0AAV4LZP7</accession>